<evidence type="ECO:0000313" key="2">
    <source>
        <dbReference type="EMBL" id="SEW49429.1"/>
    </source>
</evidence>
<proteinExistence type="predicted"/>
<organism evidence="2 3">
    <name type="scientific">Chryseobacterium wanjuense</name>
    <dbReference type="NCBI Taxonomy" id="356305"/>
    <lineage>
        <taxon>Bacteria</taxon>
        <taxon>Pseudomonadati</taxon>
        <taxon>Bacteroidota</taxon>
        <taxon>Flavobacteriia</taxon>
        <taxon>Flavobacteriales</taxon>
        <taxon>Weeksellaceae</taxon>
        <taxon>Chryseobacterium group</taxon>
        <taxon>Chryseobacterium</taxon>
    </lineage>
</organism>
<keyword evidence="3" id="KW-1185">Reference proteome</keyword>
<protein>
    <submittedName>
        <fullName evidence="2">Uncharacterized protein</fullName>
    </submittedName>
</protein>
<sequence>MTDITEYDKNPSPDRNGYPAVDVGKFESGRALELGRIGRMERGVKVDSRISF</sequence>
<dbReference type="AlphaFoldDB" id="A0A1I0S5V4"/>
<reference evidence="3" key="1">
    <citation type="submission" date="2016-10" db="EMBL/GenBank/DDBJ databases">
        <authorList>
            <person name="Varghese N."/>
            <person name="Submissions S."/>
        </authorList>
    </citation>
    <scope>NUCLEOTIDE SEQUENCE [LARGE SCALE GENOMIC DNA]</scope>
    <source>
        <strain evidence="3">DSM 17724</strain>
    </source>
</reference>
<feature type="region of interest" description="Disordered" evidence="1">
    <location>
        <begin position="1"/>
        <end position="22"/>
    </location>
</feature>
<dbReference type="STRING" id="356305.SAMN05421841_4158"/>
<accession>A0A1I0S5V4</accession>
<name>A0A1I0S5V4_9FLAO</name>
<dbReference type="Proteomes" id="UP000199469">
    <property type="component" value="Unassembled WGS sequence"/>
</dbReference>
<dbReference type="EMBL" id="FOIU01000006">
    <property type="protein sequence ID" value="SEW49429.1"/>
    <property type="molecule type" value="Genomic_DNA"/>
</dbReference>
<evidence type="ECO:0000313" key="3">
    <source>
        <dbReference type="Proteomes" id="UP000199469"/>
    </source>
</evidence>
<gene>
    <name evidence="2" type="ORF">SAMN05421841_4158</name>
</gene>
<feature type="compositionally biased region" description="Basic and acidic residues" evidence="1">
    <location>
        <begin position="1"/>
        <end position="12"/>
    </location>
</feature>
<evidence type="ECO:0000256" key="1">
    <source>
        <dbReference type="SAM" id="MobiDB-lite"/>
    </source>
</evidence>